<protein>
    <submittedName>
        <fullName evidence="1">Uncharacterized protein</fullName>
    </submittedName>
</protein>
<organism evidence="1 2">
    <name type="scientific">Staphylococcus equorum</name>
    <dbReference type="NCBI Taxonomy" id="246432"/>
    <lineage>
        <taxon>Bacteria</taxon>
        <taxon>Bacillati</taxon>
        <taxon>Bacillota</taxon>
        <taxon>Bacilli</taxon>
        <taxon>Bacillales</taxon>
        <taxon>Staphylococcaceae</taxon>
        <taxon>Staphylococcus</taxon>
    </lineage>
</organism>
<evidence type="ECO:0000313" key="2">
    <source>
        <dbReference type="Proteomes" id="UP001152422"/>
    </source>
</evidence>
<dbReference type="RefSeq" id="WP_069818935.1">
    <property type="nucleotide sequence ID" value="NZ_JAMBPY010000008.1"/>
</dbReference>
<dbReference type="EMBL" id="JAMBQA010000008">
    <property type="protein sequence ID" value="MDG0847028.1"/>
    <property type="molecule type" value="Genomic_DNA"/>
</dbReference>
<comment type="caution">
    <text evidence="1">The sequence shown here is derived from an EMBL/GenBank/DDBJ whole genome shotgun (WGS) entry which is preliminary data.</text>
</comment>
<name>A0A9X4L6J7_9STAP</name>
<evidence type="ECO:0000313" key="1">
    <source>
        <dbReference type="EMBL" id="MDG0847028.1"/>
    </source>
</evidence>
<dbReference type="AlphaFoldDB" id="A0A9X4L6J7"/>
<gene>
    <name evidence="1" type="ORF">M4L89_12395</name>
</gene>
<reference evidence="1" key="1">
    <citation type="submission" date="2022-05" db="EMBL/GenBank/DDBJ databases">
        <title>Comparative genomics of Staphylococcus equorum isolates.</title>
        <authorList>
            <person name="Luelf R.H."/>
        </authorList>
    </citation>
    <scope>NUCLEOTIDE SEQUENCE</scope>
    <source>
        <strain evidence="1">TMW 2.2497</strain>
    </source>
</reference>
<dbReference type="Proteomes" id="UP001152422">
    <property type="component" value="Unassembled WGS sequence"/>
</dbReference>
<keyword evidence="2" id="KW-1185">Reference proteome</keyword>
<proteinExistence type="predicted"/>
<sequence>MTNYDKLLDAVTTAYGKQASILDSTDSKVIIRFEKNEIIEYAVLSHNFKTVFNGKYYSTQGQSQDKARNAAWKTYESYAKTN</sequence>
<accession>A0A9X4L6J7</accession>